<dbReference type="Proteomes" id="UP000179627">
    <property type="component" value="Unassembled WGS sequence"/>
</dbReference>
<proteinExistence type="predicted"/>
<dbReference type="RefSeq" id="WP_071088887.1">
    <property type="nucleotide sequence ID" value="NZ_MBLM01000149.1"/>
</dbReference>
<gene>
    <name evidence="1" type="ORF">CC117_27270</name>
</gene>
<name>A0A1S1QC78_9ACTN</name>
<dbReference type="AlphaFoldDB" id="A0A1S1QC78"/>
<evidence type="ECO:0000313" key="1">
    <source>
        <dbReference type="EMBL" id="OHV30825.1"/>
    </source>
</evidence>
<accession>A0A1S1QC78</accession>
<dbReference type="EMBL" id="MBLM01000149">
    <property type="protein sequence ID" value="OHV30825.1"/>
    <property type="molecule type" value="Genomic_DNA"/>
</dbReference>
<evidence type="ECO:0000313" key="2">
    <source>
        <dbReference type="Proteomes" id="UP000179627"/>
    </source>
</evidence>
<organism evidence="1 2">
    <name type="scientific">Parafrankia colletiae</name>
    <dbReference type="NCBI Taxonomy" id="573497"/>
    <lineage>
        <taxon>Bacteria</taxon>
        <taxon>Bacillati</taxon>
        <taxon>Actinomycetota</taxon>
        <taxon>Actinomycetes</taxon>
        <taxon>Frankiales</taxon>
        <taxon>Frankiaceae</taxon>
        <taxon>Parafrankia</taxon>
    </lineage>
</organism>
<dbReference type="OrthoDB" id="3337636at2"/>
<comment type="caution">
    <text evidence="1">The sequence shown here is derived from an EMBL/GenBank/DDBJ whole genome shotgun (WGS) entry which is preliminary data.</text>
</comment>
<sequence>MRPAVKDLLGADRLLVREVLEQGLASGETALLLDSLDETHDRRGVVVGEIAGFWNIAATTSGTTARATRYTAT</sequence>
<keyword evidence="2" id="KW-1185">Reference proteome</keyword>
<reference evidence="2" key="1">
    <citation type="submission" date="2016-07" db="EMBL/GenBank/DDBJ databases">
        <title>Sequence Frankia sp. strain CcI1.17.</title>
        <authorList>
            <person name="Ghodhbane-Gtari F."/>
            <person name="Swanson E."/>
            <person name="Gueddou A."/>
            <person name="Morris K."/>
            <person name="Hezbri K."/>
            <person name="Ktari A."/>
            <person name="Nouioui I."/>
            <person name="Abebe-Akele F."/>
            <person name="Simpson S."/>
            <person name="Thomas K."/>
            <person name="Gtari M."/>
            <person name="Tisa L.S."/>
            <person name="Hurst S."/>
        </authorList>
    </citation>
    <scope>NUCLEOTIDE SEQUENCE [LARGE SCALE GENOMIC DNA]</scope>
    <source>
        <strain evidence="2">Cc1.17</strain>
    </source>
</reference>
<protein>
    <submittedName>
        <fullName evidence="1">Uncharacterized protein</fullName>
    </submittedName>
</protein>